<dbReference type="InterPro" id="IPR029044">
    <property type="entry name" value="Nucleotide-diphossugar_trans"/>
</dbReference>
<gene>
    <name evidence="2" type="ORF">LCGC14_2692580</name>
</gene>
<comment type="caution">
    <text evidence="2">The sequence shown here is derived from an EMBL/GenBank/DDBJ whole genome shotgun (WGS) entry which is preliminary data.</text>
</comment>
<dbReference type="SUPFAM" id="SSF53448">
    <property type="entry name" value="Nucleotide-diphospho-sugar transferases"/>
    <property type="match status" value="1"/>
</dbReference>
<evidence type="ECO:0000259" key="1">
    <source>
        <dbReference type="Pfam" id="PF00535"/>
    </source>
</evidence>
<proteinExistence type="predicted"/>
<organism evidence="2">
    <name type="scientific">marine sediment metagenome</name>
    <dbReference type="NCBI Taxonomy" id="412755"/>
    <lineage>
        <taxon>unclassified sequences</taxon>
        <taxon>metagenomes</taxon>
        <taxon>ecological metagenomes</taxon>
    </lineage>
</organism>
<accession>A0A0F9C9X9</accession>
<protein>
    <recommendedName>
        <fullName evidence="1">Glycosyltransferase 2-like domain-containing protein</fullName>
    </recommendedName>
</protein>
<dbReference type="EMBL" id="LAZR01047761">
    <property type="protein sequence ID" value="KKK93466.1"/>
    <property type="molecule type" value="Genomic_DNA"/>
</dbReference>
<dbReference type="InterPro" id="IPR001173">
    <property type="entry name" value="Glyco_trans_2-like"/>
</dbReference>
<sequence length="142" mass="16084">MKEVKIHRYINDSDPAVSICIPLYEIDKWYEQTIESIKSHDAGVPYEIVTAECKQGVAKNRNAAQRFATCDIICQFDGDADIIQDNWLKNMYDTLMSDEKVGVVGVVVVFPNGVVDYCGTVLENHIDYANKKIDVMFEKSLN</sequence>
<feature type="non-terminal residue" evidence="2">
    <location>
        <position position="142"/>
    </location>
</feature>
<name>A0A0F9C9X9_9ZZZZ</name>
<dbReference type="AlphaFoldDB" id="A0A0F9C9X9"/>
<dbReference type="Gene3D" id="3.90.550.10">
    <property type="entry name" value="Spore Coat Polysaccharide Biosynthesis Protein SpsA, Chain A"/>
    <property type="match status" value="1"/>
</dbReference>
<feature type="domain" description="Glycosyltransferase 2-like" evidence="1">
    <location>
        <begin position="43"/>
        <end position="115"/>
    </location>
</feature>
<reference evidence="2" key="1">
    <citation type="journal article" date="2015" name="Nature">
        <title>Complex archaea that bridge the gap between prokaryotes and eukaryotes.</title>
        <authorList>
            <person name="Spang A."/>
            <person name="Saw J.H."/>
            <person name="Jorgensen S.L."/>
            <person name="Zaremba-Niedzwiedzka K."/>
            <person name="Martijn J."/>
            <person name="Lind A.E."/>
            <person name="van Eijk R."/>
            <person name="Schleper C."/>
            <person name="Guy L."/>
            <person name="Ettema T.J."/>
        </authorList>
    </citation>
    <scope>NUCLEOTIDE SEQUENCE</scope>
</reference>
<dbReference type="Pfam" id="PF00535">
    <property type="entry name" value="Glycos_transf_2"/>
    <property type="match status" value="1"/>
</dbReference>
<dbReference type="CDD" id="cd00761">
    <property type="entry name" value="Glyco_tranf_GTA_type"/>
    <property type="match status" value="1"/>
</dbReference>
<evidence type="ECO:0000313" key="2">
    <source>
        <dbReference type="EMBL" id="KKK93466.1"/>
    </source>
</evidence>